<dbReference type="RefSeq" id="WP_154319462.1">
    <property type="nucleotide sequence ID" value="NZ_CAJGAA010000005.1"/>
</dbReference>
<evidence type="ECO:0000313" key="2">
    <source>
        <dbReference type="EMBL" id="MRX56393.1"/>
    </source>
</evidence>
<keyword evidence="1" id="KW-1133">Transmembrane helix</keyword>
<protein>
    <submittedName>
        <fullName evidence="2">Uncharacterized protein</fullName>
    </submittedName>
</protein>
<feature type="transmembrane region" description="Helical" evidence="1">
    <location>
        <begin position="35"/>
        <end position="57"/>
    </location>
</feature>
<evidence type="ECO:0000256" key="1">
    <source>
        <dbReference type="SAM" id="Phobius"/>
    </source>
</evidence>
<dbReference type="AlphaFoldDB" id="A0A6I2MKL8"/>
<keyword evidence="3" id="KW-1185">Reference proteome</keyword>
<dbReference type="Proteomes" id="UP000441585">
    <property type="component" value="Unassembled WGS sequence"/>
</dbReference>
<comment type="caution">
    <text evidence="2">The sequence shown here is derived from an EMBL/GenBank/DDBJ whole genome shotgun (WGS) entry which is preliminary data.</text>
</comment>
<accession>A0A6I2MKL8</accession>
<organism evidence="2 3">
    <name type="scientific">Metabacillus idriensis</name>
    <dbReference type="NCBI Taxonomy" id="324768"/>
    <lineage>
        <taxon>Bacteria</taxon>
        <taxon>Bacillati</taxon>
        <taxon>Bacillota</taxon>
        <taxon>Bacilli</taxon>
        <taxon>Bacillales</taxon>
        <taxon>Bacillaceae</taxon>
        <taxon>Metabacillus</taxon>
    </lineage>
</organism>
<sequence length="101" mass="11134">MGFYDPPFVAIFLLLLGLIYIPVAIYTISRFKLNVIGYLLAAASFASYLLVGAYMAGSGYYADEHATRLFGQFGFLELILLSYAYIFIGLSVVLGKKGELQ</sequence>
<gene>
    <name evidence="2" type="ORF">GJU41_20750</name>
</gene>
<keyword evidence="1" id="KW-0812">Transmembrane</keyword>
<keyword evidence="1" id="KW-0472">Membrane</keyword>
<evidence type="ECO:0000313" key="3">
    <source>
        <dbReference type="Proteomes" id="UP000441585"/>
    </source>
</evidence>
<dbReference type="EMBL" id="WKKF01000012">
    <property type="protein sequence ID" value="MRX56393.1"/>
    <property type="molecule type" value="Genomic_DNA"/>
</dbReference>
<proteinExistence type="predicted"/>
<feature type="transmembrane region" description="Helical" evidence="1">
    <location>
        <begin position="6"/>
        <end position="28"/>
    </location>
</feature>
<feature type="transmembrane region" description="Helical" evidence="1">
    <location>
        <begin position="69"/>
        <end position="94"/>
    </location>
</feature>
<reference evidence="2 3" key="1">
    <citation type="submission" date="2019-11" db="EMBL/GenBank/DDBJ databases">
        <title>Bacillus idriensis genome.</title>
        <authorList>
            <person name="Konopka E.N."/>
            <person name="Newman J.D."/>
        </authorList>
    </citation>
    <scope>NUCLEOTIDE SEQUENCE [LARGE SCALE GENOMIC DNA]</scope>
    <source>
        <strain evidence="2 3">DSM 19097</strain>
    </source>
</reference>
<name>A0A6I2MKL8_9BACI</name>